<dbReference type="RefSeq" id="WP_147757729.1">
    <property type="nucleotide sequence ID" value="NZ_SAXT01000001.1"/>
</dbReference>
<proteinExistence type="predicted"/>
<feature type="transmembrane region" description="Helical" evidence="1">
    <location>
        <begin position="58"/>
        <end position="77"/>
    </location>
</feature>
<protein>
    <submittedName>
        <fullName evidence="2">Uncharacterized protein</fullName>
    </submittedName>
</protein>
<comment type="caution">
    <text evidence="2">The sequence shown here is derived from an EMBL/GenBank/DDBJ whole genome shotgun (WGS) entry which is preliminary data.</text>
</comment>
<gene>
    <name evidence="2" type="ORF">EPJ80_02305</name>
</gene>
<evidence type="ECO:0000313" key="2">
    <source>
        <dbReference type="EMBL" id="TXJ13592.1"/>
    </source>
</evidence>
<accession>A0A5C8CPQ8</accession>
<name>A0A5C8CPQ8_9SPIR</name>
<organism evidence="2 3">
    <name type="scientific">Brachyspira aalborgi</name>
    <dbReference type="NCBI Taxonomy" id="29522"/>
    <lineage>
        <taxon>Bacteria</taxon>
        <taxon>Pseudomonadati</taxon>
        <taxon>Spirochaetota</taxon>
        <taxon>Spirochaetia</taxon>
        <taxon>Brachyspirales</taxon>
        <taxon>Brachyspiraceae</taxon>
        <taxon>Brachyspira</taxon>
    </lineage>
</organism>
<sequence>METKKRILIILLTMAFIFGMLFSVMYIAIESHHDCIGEDCPICQYIIVCENTLKKLSTALAVISISITFVFASKISIIKNLKLILIQTLVSLKVKLSN</sequence>
<dbReference type="Proteomes" id="UP000325116">
    <property type="component" value="Unassembled WGS sequence"/>
</dbReference>
<evidence type="ECO:0000256" key="1">
    <source>
        <dbReference type="SAM" id="Phobius"/>
    </source>
</evidence>
<feature type="transmembrane region" description="Helical" evidence="1">
    <location>
        <begin position="7"/>
        <end position="29"/>
    </location>
</feature>
<keyword evidence="1" id="KW-0472">Membrane</keyword>
<dbReference type="EMBL" id="SAXT01000001">
    <property type="protein sequence ID" value="TXJ13592.1"/>
    <property type="molecule type" value="Genomic_DNA"/>
</dbReference>
<reference evidence="2 3" key="1">
    <citation type="journal article" date="1992" name="Lakartidningen">
        <title>[Penicillin V and not amoxicillin is the first choice preparation in acute otitis].</title>
        <authorList>
            <person name="Kamme C."/>
            <person name="Lundgren K."/>
            <person name="Prellner K."/>
        </authorList>
    </citation>
    <scope>NUCLEOTIDE SEQUENCE [LARGE SCALE GENOMIC DNA]</scope>
    <source>
        <strain evidence="2 3">W1</strain>
    </source>
</reference>
<keyword evidence="1" id="KW-1133">Transmembrane helix</keyword>
<keyword evidence="1" id="KW-0812">Transmembrane</keyword>
<evidence type="ECO:0000313" key="3">
    <source>
        <dbReference type="Proteomes" id="UP000325116"/>
    </source>
</evidence>
<dbReference type="AlphaFoldDB" id="A0A5C8CPQ8"/>